<dbReference type="HOGENOM" id="CLU_111546_2_0_14"/>
<reference evidence="1 2" key="1">
    <citation type="journal article" date="2011" name="J. Bacteriol.">
        <title>Complete genome sequence of Mycoplasma haemofelis, a hemotropic mycoplasma.</title>
        <authorList>
            <person name="Barker E.N."/>
            <person name="Helps C.R."/>
            <person name="Peters I.R."/>
            <person name="Darby A.C."/>
            <person name="Radford A.D."/>
            <person name="Tasker S."/>
        </authorList>
    </citation>
    <scope>NUCLEOTIDE SEQUENCE [LARGE SCALE GENOMIC DNA]</scope>
    <source>
        <strain evidence="1 2">Langford 1</strain>
    </source>
</reference>
<organism evidence="1 2">
    <name type="scientific">Mycoplasma haemofelis (strain Langford 1)</name>
    <name type="common">Haemobartonella felis</name>
    <dbReference type="NCBI Taxonomy" id="941640"/>
    <lineage>
        <taxon>Bacteria</taxon>
        <taxon>Bacillati</taxon>
        <taxon>Mycoplasmatota</taxon>
        <taxon>Mollicutes</taxon>
        <taxon>Mycoplasmataceae</taxon>
        <taxon>Mycoplasma</taxon>
    </lineage>
</organism>
<dbReference type="Proteomes" id="UP000008637">
    <property type="component" value="Chromosome"/>
</dbReference>
<name>E8ZIT4_MYCHL</name>
<dbReference type="KEGG" id="mha:HF1_10470"/>
<dbReference type="AlphaFoldDB" id="E8ZIT4"/>
<dbReference type="OrthoDB" id="9867857at2"/>
<evidence type="ECO:0000313" key="1">
    <source>
        <dbReference type="EMBL" id="CBY93055.1"/>
    </source>
</evidence>
<evidence type="ECO:0000313" key="2">
    <source>
        <dbReference type="Proteomes" id="UP000008637"/>
    </source>
</evidence>
<accession>E8ZIT4</accession>
<proteinExistence type="predicted"/>
<dbReference type="EMBL" id="FR773153">
    <property type="protein sequence ID" value="CBY93055.1"/>
    <property type="molecule type" value="Genomic_DNA"/>
</dbReference>
<protein>
    <submittedName>
        <fullName evidence="1">Uncharacterized protein</fullName>
    </submittedName>
</protein>
<gene>
    <name evidence="1" type="ORF">HF1_10470</name>
</gene>
<keyword evidence="2" id="KW-1185">Reference proteome</keyword>
<sequence>MPSTLLKFVGLGSIAAAGGGITLGAMKFSGTEKPTPKSVEAPLESKEVVPPIPTEPTCVIYEAKEPIKKDGVDEFTELLKKFENKEEFFKELQVRRSTNESGLKAELDDACKNLNNKRNVNGNIYLWYGRSGSQETWIYATRMHDKNVDWVNKEGIIKSFETRNTQER</sequence>